<evidence type="ECO:0000313" key="2">
    <source>
        <dbReference type="EMBL" id="WBL35122.1"/>
    </source>
</evidence>
<name>A0ABY7M3D9_9CHLR</name>
<proteinExistence type="predicted"/>
<protein>
    <submittedName>
        <fullName evidence="2">Uncharacterized protein</fullName>
    </submittedName>
</protein>
<gene>
    <name evidence="2" type="ORF">O0235_10015</name>
</gene>
<dbReference type="EMBL" id="CP115149">
    <property type="protein sequence ID" value="WBL35122.1"/>
    <property type="molecule type" value="Genomic_DNA"/>
</dbReference>
<organism evidence="2 3">
    <name type="scientific">Tepidiforma flava</name>
    <dbReference type="NCBI Taxonomy" id="3004094"/>
    <lineage>
        <taxon>Bacteria</taxon>
        <taxon>Bacillati</taxon>
        <taxon>Chloroflexota</taxon>
        <taxon>Tepidiformia</taxon>
        <taxon>Tepidiformales</taxon>
        <taxon>Tepidiformaceae</taxon>
        <taxon>Tepidiforma</taxon>
    </lineage>
</organism>
<reference evidence="2 3" key="1">
    <citation type="journal article" date="2023" name="ISME J.">
        <title>Thermophilic Dehalococcoidia with unusual traits shed light on an unexpected past.</title>
        <authorList>
            <person name="Palmer M."/>
            <person name="Covington J.K."/>
            <person name="Zhou E.M."/>
            <person name="Thomas S.C."/>
            <person name="Habib N."/>
            <person name="Seymour C.O."/>
            <person name="Lai D."/>
            <person name="Johnston J."/>
            <person name="Hashimi A."/>
            <person name="Jiao J.Y."/>
            <person name="Muok A.R."/>
            <person name="Liu L."/>
            <person name="Xian W.D."/>
            <person name="Zhi X.Y."/>
            <person name="Li M.M."/>
            <person name="Silva L.P."/>
            <person name="Bowen B.P."/>
            <person name="Louie K."/>
            <person name="Briegel A."/>
            <person name="Pett-Ridge J."/>
            <person name="Weber P.K."/>
            <person name="Tocheva E.I."/>
            <person name="Woyke T."/>
            <person name="Northen T.R."/>
            <person name="Mayali X."/>
            <person name="Li W.J."/>
            <person name="Hedlund B.P."/>
        </authorList>
    </citation>
    <scope>NUCLEOTIDE SEQUENCE [LARGE SCALE GENOMIC DNA]</scope>
    <source>
        <strain evidence="2 3">YIM 72310</strain>
    </source>
</reference>
<dbReference type="SUPFAM" id="SSF50969">
    <property type="entry name" value="YVTN repeat-like/Quinoprotein amine dehydrogenase"/>
    <property type="match status" value="1"/>
</dbReference>
<dbReference type="Gene3D" id="2.120.10.30">
    <property type="entry name" value="TolB, C-terminal domain"/>
    <property type="match status" value="1"/>
</dbReference>
<accession>A0ABY7M3D9</accession>
<dbReference type="InterPro" id="IPR011044">
    <property type="entry name" value="Quino_amine_DH_bsu"/>
</dbReference>
<keyword evidence="1" id="KW-0812">Transmembrane</keyword>
<keyword evidence="1" id="KW-0472">Membrane</keyword>
<dbReference type="Proteomes" id="UP001212803">
    <property type="component" value="Chromosome"/>
</dbReference>
<evidence type="ECO:0000256" key="1">
    <source>
        <dbReference type="SAM" id="Phobius"/>
    </source>
</evidence>
<evidence type="ECO:0000313" key="3">
    <source>
        <dbReference type="Proteomes" id="UP001212803"/>
    </source>
</evidence>
<dbReference type="RefSeq" id="WP_270055650.1">
    <property type="nucleotide sequence ID" value="NZ_CP115149.1"/>
</dbReference>
<feature type="transmembrane region" description="Helical" evidence="1">
    <location>
        <begin position="6"/>
        <end position="32"/>
    </location>
</feature>
<dbReference type="InterPro" id="IPR011042">
    <property type="entry name" value="6-blade_b-propeller_TolB-like"/>
</dbReference>
<sequence>MTSPSARWFAIAVIGGVAAVIVTAVVLLGIGVSDPSPTSLEKNPNPAIPGDILYVDEASCIVLARASGEARGQVHCTGVIPQLLYFLDDRRIAYLVPNPYPNNLVIVDLESGRELERRTIDQSRTMLDFTAPDGTRIFQRDGARLDLIRDGQVTGTIAFDGLDWPPNLVGWSPDSQWLAFAYYPPRGRGAELWLVSRDGRVRGTLATGVVGGAVAWRFPDGRAWPPPPID</sequence>
<keyword evidence="1" id="KW-1133">Transmembrane helix</keyword>
<keyword evidence="3" id="KW-1185">Reference proteome</keyword>